<evidence type="ECO:0000256" key="1">
    <source>
        <dbReference type="SAM" id="Phobius"/>
    </source>
</evidence>
<dbReference type="Proteomes" id="UP000642070">
    <property type="component" value="Unassembled WGS sequence"/>
</dbReference>
<evidence type="ECO:0000313" key="2">
    <source>
        <dbReference type="EMBL" id="GGM28559.1"/>
    </source>
</evidence>
<protein>
    <recommendedName>
        <fullName evidence="4">DUF4233 domain-containing protein</fullName>
    </recommendedName>
</protein>
<feature type="transmembrane region" description="Helical" evidence="1">
    <location>
        <begin position="85"/>
        <end position="106"/>
    </location>
</feature>
<dbReference type="Pfam" id="PF14017">
    <property type="entry name" value="DUF4233"/>
    <property type="match status" value="1"/>
</dbReference>
<dbReference type="InterPro" id="IPR025327">
    <property type="entry name" value="DUF4233"/>
</dbReference>
<name>A0A917WSS7_9ACTN</name>
<keyword evidence="1" id="KW-0472">Membrane</keyword>
<sequence length="117" mass="12069">MSTPGLKNPGAAVRGVGAAALAVEGVVLLLALLPLAKLGDGGNTAAIWTCVALAVVCFVLCGLLKRAWAWWAGLAVQVALLVGGALHWALLALGIVFGLTWLYVLYVRSSVYANKPD</sequence>
<feature type="transmembrane region" description="Helical" evidence="1">
    <location>
        <begin position="12"/>
        <end position="33"/>
    </location>
</feature>
<accession>A0A917WSS7</accession>
<reference evidence="2" key="1">
    <citation type="journal article" date="2014" name="Int. J. Syst. Evol. Microbiol.">
        <title>Complete genome sequence of Corynebacterium casei LMG S-19264T (=DSM 44701T), isolated from a smear-ripened cheese.</title>
        <authorList>
            <consortium name="US DOE Joint Genome Institute (JGI-PGF)"/>
            <person name="Walter F."/>
            <person name="Albersmeier A."/>
            <person name="Kalinowski J."/>
            <person name="Ruckert C."/>
        </authorList>
    </citation>
    <scope>NUCLEOTIDE SEQUENCE</scope>
    <source>
        <strain evidence="2">JCM 19831</strain>
    </source>
</reference>
<feature type="transmembrane region" description="Helical" evidence="1">
    <location>
        <begin position="45"/>
        <end position="65"/>
    </location>
</feature>
<dbReference type="EMBL" id="BMPI01000013">
    <property type="protein sequence ID" value="GGM28559.1"/>
    <property type="molecule type" value="Genomic_DNA"/>
</dbReference>
<gene>
    <name evidence="2" type="ORF">GCM10007977_032350</name>
</gene>
<keyword evidence="1" id="KW-1133">Transmembrane helix</keyword>
<keyword evidence="3" id="KW-1185">Reference proteome</keyword>
<comment type="caution">
    <text evidence="2">The sequence shown here is derived from an EMBL/GenBank/DDBJ whole genome shotgun (WGS) entry which is preliminary data.</text>
</comment>
<organism evidence="2 3">
    <name type="scientific">Dactylosporangium sucinum</name>
    <dbReference type="NCBI Taxonomy" id="1424081"/>
    <lineage>
        <taxon>Bacteria</taxon>
        <taxon>Bacillati</taxon>
        <taxon>Actinomycetota</taxon>
        <taxon>Actinomycetes</taxon>
        <taxon>Micromonosporales</taxon>
        <taxon>Micromonosporaceae</taxon>
        <taxon>Dactylosporangium</taxon>
    </lineage>
</organism>
<evidence type="ECO:0008006" key="4">
    <source>
        <dbReference type="Google" id="ProtNLM"/>
    </source>
</evidence>
<dbReference type="RefSeq" id="WP_190250638.1">
    <property type="nucleotide sequence ID" value="NZ_BMPI01000013.1"/>
</dbReference>
<proteinExistence type="predicted"/>
<dbReference type="AlphaFoldDB" id="A0A917WSS7"/>
<reference evidence="2" key="2">
    <citation type="submission" date="2020-09" db="EMBL/GenBank/DDBJ databases">
        <authorList>
            <person name="Sun Q."/>
            <person name="Ohkuma M."/>
        </authorList>
    </citation>
    <scope>NUCLEOTIDE SEQUENCE</scope>
    <source>
        <strain evidence="2">JCM 19831</strain>
    </source>
</reference>
<evidence type="ECO:0000313" key="3">
    <source>
        <dbReference type="Proteomes" id="UP000642070"/>
    </source>
</evidence>
<keyword evidence="1" id="KW-0812">Transmembrane</keyword>